<dbReference type="InterPro" id="IPR057326">
    <property type="entry name" value="KR_dom"/>
</dbReference>
<dbReference type="Pfam" id="PF13561">
    <property type="entry name" value="adh_short_C2"/>
    <property type="match status" value="1"/>
</dbReference>
<dbReference type="PANTHER" id="PTHR42879:SF2">
    <property type="entry name" value="3-OXOACYL-[ACYL-CARRIER-PROTEIN] REDUCTASE FABG"/>
    <property type="match status" value="1"/>
</dbReference>
<dbReference type="NCBIfam" id="TIGR01830">
    <property type="entry name" value="3oxo_ACP_reduc"/>
    <property type="match status" value="1"/>
</dbReference>
<keyword evidence="3" id="KW-0276">Fatty acid metabolism</keyword>
<dbReference type="PANTHER" id="PTHR42879">
    <property type="entry name" value="3-OXOACYL-(ACYL-CARRIER-PROTEIN) REDUCTASE"/>
    <property type="match status" value="1"/>
</dbReference>
<dbReference type="PRINTS" id="PR00081">
    <property type="entry name" value="GDHRDH"/>
</dbReference>
<comment type="pathway">
    <text evidence="3">Lipid metabolism; fatty acid biosynthesis.</text>
</comment>
<dbReference type="Proteomes" id="UP000263486">
    <property type="component" value="Unassembled WGS sequence"/>
</dbReference>
<comment type="function">
    <text evidence="3">Catalyzes the NADPH-dependent reduction of beta-ketoacyl-ACP substrates to beta-hydroxyacyl-ACP products, the first reductive step in the elongation cycle of fatty acid biosynthesis.</text>
</comment>
<keyword evidence="3" id="KW-0443">Lipid metabolism</keyword>
<keyword evidence="3" id="KW-0275">Fatty acid biosynthesis</keyword>
<dbReference type="GO" id="GO:0004316">
    <property type="term" value="F:3-oxoacyl-[acyl-carrier-protein] reductase (NADPH) activity"/>
    <property type="evidence" value="ECO:0007669"/>
    <property type="project" value="UniProtKB-EC"/>
</dbReference>
<dbReference type="InterPro" id="IPR002347">
    <property type="entry name" value="SDR_fam"/>
</dbReference>
<comment type="catalytic activity">
    <reaction evidence="3">
        <text>a (3R)-hydroxyacyl-[ACP] + NADP(+) = a 3-oxoacyl-[ACP] + NADPH + H(+)</text>
        <dbReference type="Rhea" id="RHEA:17397"/>
        <dbReference type="Rhea" id="RHEA-COMP:9916"/>
        <dbReference type="Rhea" id="RHEA-COMP:9945"/>
        <dbReference type="ChEBI" id="CHEBI:15378"/>
        <dbReference type="ChEBI" id="CHEBI:57783"/>
        <dbReference type="ChEBI" id="CHEBI:58349"/>
        <dbReference type="ChEBI" id="CHEBI:78776"/>
        <dbReference type="ChEBI" id="CHEBI:78827"/>
        <dbReference type="EC" id="1.1.1.100"/>
    </reaction>
</comment>
<dbReference type="SUPFAM" id="SSF51735">
    <property type="entry name" value="NAD(P)-binding Rossmann-fold domains"/>
    <property type="match status" value="1"/>
</dbReference>
<feature type="domain" description="Ketoreductase" evidence="4">
    <location>
        <begin position="7"/>
        <end position="193"/>
    </location>
</feature>
<evidence type="ECO:0000256" key="2">
    <source>
        <dbReference type="ARBA" id="ARBA00023002"/>
    </source>
</evidence>
<keyword evidence="6" id="KW-1185">Reference proteome</keyword>
<dbReference type="InterPro" id="IPR020904">
    <property type="entry name" value="Sc_DH/Rdtase_CS"/>
</dbReference>
<dbReference type="NCBIfam" id="NF009466">
    <property type="entry name" value="PRK12826.1-2"/>
    <property type="match status" value="1"/>
</dbReference>
<evidence type="ECO:0000313" key="5">
    <source>
        <dbReference type="EMBL" id="REI43235.1"/>
    </source>
</evidence>
<evidence type="ECO:0000256" key="1">
    <source>
        <dbReference type="ARBA" id="ARBA00006484"/>
    </source>
</evidence>
<dbReference type="InterPro" id="IPR011284">
    <property type="entry name" value="3oxo_ACP_reduc"/>
</dbReference>
<accession>A0ABX9KL05</accession>
<dbReference type="EMBL" id="QUAJ01000001">
    <property type="protein sequence ID" value="REI43235.1"/>
    <property type="molecule type" value="Genomic_DNA"/>
</dbReference>
<keyword evidence="2 3" id="KW-0560">Oxidoreductase</keyword>
<dbReference type="SMART" id="SM00822">
    <property type="entry name" value="PKS_KR"/>
    <property type="match status" value="1"/>
</dbReference>
<gene>
    <name evidence="5" type="primary">fabG</name>
    <name evidence="5" type="ORF">DYH56_00855</name>
</gene>
<organism evidence="5 6">
    <name type="scientific">Psychrilyobacter piezotolerans</name>
    <dbReference type="NCBI Taxonomy" id="2293438"/>
    <lineage>
        <taxon>Bacteria</taxon>
        <taxon>Fusobacteriati</taxon>
        <taxon>Fusobacteriota</taxon>
        <taxon>Fusobacteriia</taxon>
        <taxon>Fusobacteriales</taxon>
        <taxon>Fusobacteriaceae</taxon>
        <taxon>Psychrilyobacter</taxon>
    </lineage>
</organism>
<evidence type="ECO:0000259" key="4">
    <source>
        <dbReference type="SMART" id="SM00822"/>
    </source>
</evidence>
<comment type="caution">
    <text evidence="5">The sequence shown here is derived from an EMBL/GenBank/DDBJ whole genome shotgun (WGS) entry which is preliminary data.</text>
</comment>
<evidence type="ECO:0000256" key="3">
    <source>
        <dbReference type="RuleBase" id="RU366074"/>
    </source>
</evidence>
<comment type="subunit">
    <text evidence="3">Homotetramer.</text>
</comment>
<keyword evidence="3" id="KW-0444">Lipid biosynthesis</keyword>
<dbReference type="PROSITE" id="PS00061">
    <property type="entry name" value="ADH_SHORT"/>
    <property type="match status" value="1"/>
</dbReference>
<keyword evidence="3" id="KW-0521">NADP</keyword>
<protein>
    <recommendedName>
        <fullName evidence="3">3-oxoacyl-[acyl-carrier-protein] reductase</fullName>
        <ecNumber evidence="3">1.1.1.100</ecNumber>
    </recommendedName>
</protein>
<proteinExistence type="inferred from homology"/>
<dbReference type="InterPro" id="IPR050259">
    <property type="entry name" value="SDR"/>
</dbReference>
<dbReference type="Gene3D" id="3.40.50.720">
    <property type="entry name" value="NAD(P)-binding Rossmann-like Domain"/>
    <property type="match status" value="1"/>
</dbReference>
<dbReference type="CDD" id="cd05333">
    <property type="entry name" value="BKR_SDR_c"/>
    <property type="match status" value="1"/>
</dbReference>
<dbReference type="PRINTS" id="PR00080">
    <property type="entry name" value="SDRFAMILY"/>
</dbReference>
<evidence type="ECO:0000313" key="6">
    <source>
        <dbReference type="Proteomes" id="UP000263486"/>
    </source>
</evidence>
<comment type="similarity">
    <text evidence="1 3">Belongs to the short-chain dehydrogenases/reductases (SDR) family.</text>
</comment>
<dbReference type="EC" id="1.1.1.100" evidence="3"/>
<name>A0ABX9KL05_9FUSO</name>
<dbReference type="InterPro" id="IPR036291">
    <property type="entry name" value="NAD(P)-bd_dom_sf"/>
</dbReference>
<reference evidence="5 6" key="1">
    <citation type="submission" date="2018-08" db="EMBL/GenBank/DDBJ databases">
        <title>Draft genome sequence of Psychrilyobacter sp. strain SD5 isolated from Black Sea water.</title>
        <authorList>
            <person name="Yadav S."/>
            <person name="Villanueva L."/>
            <person name="Damste J.S.S."/>
        </authorList>
    </citation>
    <scope>NUCLEOTIDE SEQUENCE [LARGE SCALE GENOMIC DNA]</scope>
    <source>
        <strain evidence="5 6">SD5</strain>
    </source>
</reference>
<sequence length="250" mass="26686">MINLKGKVAVVTGSTRGIGRSVVEKLAESGADVVIIGSSAIEKIEEIAGEISAKYGVEALAVQTNVTSKEDVTNLVNKTIEKFGRVDILVNNAGITRDGLFMKMKEEDWDSVMDVNLKGIFYVTQGFYRTMTKQRSGSIINMTSVVGLTGNMGQVNYATSKAGLIGMTKSLARESAKRNVRVNAIAPGYIKSDMTNVISFAAKEAMLNSIPLGKMGEPEDIANAVLFLASDLSTYITGQTLSVNGGMIMP</sequence>
<dbReference type="RefSeq" id="WP_114640954.1">
    <property type="nucleotide sequence ID" value="NZ_JAACIO010000001.1"/>
</dbReference>
<dbReference type="NCBIfam" id="NF005559">
    <property type="entry name" value="PRK07231.1"/>
    <property type="match status" value="1"/>
</dbReference>